<feature type="transmembrane region" description="Helical" evidence="1">
    <location>
        <begin position="105"/>
        <end position="128"/>
    </location>
</feature>
<evidence type="ECO:0000313" key="2">
    <source>
        <dbReference type="EMBL" id="ALB28129.1"/>
    </source>
</evidence>
<name>A0A0K2LA06_9LACO</name>
<accession>A0A0K2LA06</accession>
<gene>
    <name evidence="2" type="ORF">JP39_01335</name>
</gene>
<reference evidence="2 3" key="1">
    <citation type="submission" date="2015-08" db="EMBL/GenBank/DDBJ databases">
        <title>Genomic sequence of Lactobacillus heilongjiangensis DSM 28069, isolated from Chinese traditional pickle.</title>
        <authorList>
            <person name="Jiang X."/>
            <person name="Zheng B."/>
            <person name="Cheng H."/>
        </authorList>
    </citation>
    <scope>NUCLEOTIDE SEQUENCE [LARGE SCALE GENOMIC DNA]</scope>
    <source>
        <strain evidence="2 3">DSM 28069</strain>
    </source>
</reference>
<feature type="transmembrane region" description="Helical" evidence="1">
    <location>
        <begin position="203"/>
        <end position="222"/>
    </location>
</feature>
<feature type="transmembrane region" description="Helical" evidence="1">
    <location>
        <begin position="171"/>
        <end position="191"/>
    </location>
</feature>
<feature type="transmembrane region" description="Helical" evidence="1">
    <location>
        <begin position="317"/>
        <end position="335"/>
    </location>
</feature>
<organism evidence="2 3">
    <name type="scientific">Companilactobacillus heilongjiangensis</name>
    <dbReference type="NCBI Taxonomy" id="1074467"/>
    <lineage>
        <taxon>Bacteria</taxon>
        <taxon>Bacillati</taxon>
        <taxon>Bacillota</taxon>
        <taxon>Bacilli</taxon>
        <taxon>Lactobacillales</taxon>
        <taxon>Lactobacillaceae</taxon>
        <taxon>Companilactobacillus</taxon>
    </lineage>
</organism>
<dbReference type="AlphaFoldDB" id="A0A0K2LA06"/>
<sequence>MMVFGFLLFFKLDYIPGLYTDETNYMNEVISKAHFGTDIHGLKNPIYFASVWGQGQSILYAWIITPLIKLFGFSIFLFRFPMALLTLVTILSIVLAIYFTSDDKWLSICITLAMVTTPWFLISGRWVLDANISPIFVTLGLVTMYLAMVNSSSIGRYLLLLGSAALLSLSAYGYVASWIYLPFLIIGLLFTGLIKKWFSLKEMFVWAMAILILVLPLIVFAYRVNVQHIDKFSKFMFFDLPYLQANRVSSLISTKGSILSSIKQNVFMGINQINLGSDNLPQNSTYPYGVIFPFMLAFTAIGLFGKNSFLNTNVKNFRIIILESLLAFIPGVMVIRPNYNHWNFLWFPLAVLTGYGVYLSFKAVGKVGKTTFILLPLAVFMLFAYKAYFGFNNQITSFNNSSGSMEETAQINKMMTKDNKGHKLYIKNLSSFFNTFRLVQKPINSSEYVSMEKVPRKNKESIVPSPQKDYGYLRDLNDVGRAESGDSTMLFDEDMSENGGFLSDKSWHFVKHSYFNHRKVEIFKKE</sequence>
<keyword evidence="1" id="KW-0472">Membrane</keyword>
<protein>
    <recommendedName>
        <fullName evidence="4">Glycosyltransferase RgtA/B/C/D-like domain-containing protein</fullName>
    </recommendedName>
</protein>
<feature type="transmembrane region" description="Helical" evidence="1">
    <location>
        <begin position="135"/>
        <end position="159"/>
    </location>
</feature>
<evidence type="ECO:0000313" key="3">
    <source>
        <dbReference type="Proteomes" id="UP000061546"/>
    </source>
</evidence>
<dbReference type="Proteomes" id="UP000061546">
    <property type="component" value="Chromosome"/>
</dbReference>
<dbReference type="STRING" id="1074467.JP39_01335"/>
<feature type="transmembrane region" description="Helical" evidence="1">
    <location>
        <begin position="373"/>
        <end position="391"/>
    </location>
</feature>
<feature type="transmembrane region" description="Helical" evidence="1">
    <location>
        <begin position="286"/>
        <end position="305"/>
    </location>
</feature>
<feature type="transmembrane region" description="Helical" evidence="1">
    <location>
        <begin position="76"/>
        <end position="99"/>
    </location>
</feature>
<keyword evidence="1" id="KW-0812">Transmembrane</keyword>
<proteinExistence type="predicted"/>
<evidence type="ECO:0000256" key="1">
    <source>
        <dbReference type="SAM" id="Phobius"/>
    </source>
</evidence>
<dbReference type="KEGG" id="lhi:JP39_01335"/>
<feature type="transmembrane region" description="Helical" evidence="1">
    <location>
        <begin position="341"/>
        <end position="361"/>
    </location>
</feature>
<dbReference type="EMBL" id="CP012559">
    <property type="protein sequence ID" value="ALB28129.1"/>
    <property type="molecule type" value="Genomic_DNA"/>
</dbReference>
<keyword evidence="1" id="KW-1133">Transmembrane helix</keyword>
<keyword evidence="3" id="KW-1185">Reference proteome</keyword>
<evidence type="ECO:0008006" key="4">
    <source>
        <dbReference type="Google" id="ProtNLM"/>
    </source>
</evidence>